<protein>
    <submittedName>
        <fullName evidence="3">Amidase</fullName>
    </submittedName>
</protein>
<accession>A0ABW3BGG5</accession>
<dbReference type="InterPro" id="IPR036928">
    <property type="entry name" value="AS_sf"/>
</dbReference>
<dbReference type="EMBL" id="JBHTHR010000438">
    <property type="protein sequence ID" value="MFD0802328.1"/>
    <property type="molecule type" value="Genomic_DNA"/>
</dbReference>
<dbReference type="SUPFAM" id="SSF75304">
    <property type="entry name" value="Amidase signature (AS) enzymes"/>
    <property type="match status" value="1"/>
</dbReference>
<keyword evidence="4" id="KW-1185">Reference proteome</keyword>
<dbReference type="InterPro" id="IPR023631">
    <property type="entry name" value="Amidase_dom"/>
</dbReference>
<reference evidence="4" key="1">
    <citation type="journal article" date="2019" name="Int. J. Syst. Evol. Microbiol.">
        <title>The Global Catalogue of Microorganisms (GCM) 10K type strain sequencing project: providing services to taxonomists for standard genome sequencing and annotation.</title>
        <authorList>
            <consortium name="The Broad Institute Genomics Platform"/>
            <consortium name="The Broad Institute Genome Sequencing Center for Infectious Disease"/>
            <person name="Wu L."/>
            <person name="Ma J."/>
        </authorList>
    </citation>
    <scope>NUCLEOTIDE SEQUENCE [LARGE SCALE GENOMIC DNA]</scope>
    <source>
        <strain evidence="4">CCUG 63369</strain>
    </source>
</reference>
<comment type="similarity">
    <text evidence="1">Belongs to the amidase family.</text>
</comment>
<dbReference type="Pfam" id="PF01425">
    <property type="entry name" value="Amidase"/>
    <property type="match status" value="1"/>
</dbReference>
<dbReference type="Proteomes" id="UP001596956">
    <property type="component" value="Unassembled WGS sequence"/>
</dbReference>
<sequence length="310" mass="32354">VAAGLAPAAHASDGGGSIRIPASACGVFGIKPSRGRVSQGPVKPEFTGLATSGPIARTVADAALLLDLISVNRPGDYFTAPPLAAGETFLGHALREPGRLRIARFSASPVPGAGVAPEVATAYDEATKLLEELGHDVEEIDVPVDMAMLEDFGLVWAAMAAAEPVGAADEHRLRPLTRMLRERAASSSIAAYMGAAARLQNAGREVLPRVLPYDAVLSPTIAELPVPVGHFAGDPADEVRRMTEFTPFASLANITGQPAVNVPLHWSAQGLPAGVSLTGRPGGEPALLSLAAQLEAARPWADRRPRVWWE</sequence>
<dbReference type="InterPro" id="IPR000120">
    <property type="entry name" value="Amidase"/>
</dbReference>
<feature type="domain" description="Amidase" evidence="2">
    <location>
        <begin position="1"/>
        <end position="288"/>
    </location>
</feature>
<evidence type="ECO:0000256" key="1">
    <source>
        <dbReference type="ARBA" id="ARBA00009199"/>
    </source>
</evidence>
<proteinExistence type="inferred from homology"/>
<organism evidence="3 4">
    <name type="scientific">Streptomonospora algeriensis</name>
    <dbReference type="NCBI Taxonomy" id="995084"/>
    <lineage>
        <taxon>Bacteria</taxon>
        <taxon>Bacillati</taxon>
        <taxon>Actinomycetota</taxon>
        <taxon>Actinomycetes</taxon>
        <taxon>Streptosporangiales</taxon>
        <taxon>Nocardiopsidaceae</taxon>
        <taxon>Streptomonospora</taxon>
    </lineage>
</organism>
<evidence type="ECO:0000313" key="3">
    <source>
        <dbReference type="EMBL" id="MFD0802328.1"/>
    </source>
</evidence>
<evidence type="ECO:0000313" key="4">
    <source>
        <dbReference type="Proteomes" id="UP001596956"/>
    </source>
</evidence>
<dbReference type="PANTHER" id="PTHR11895:SF7">
    <property type="entry name" value="GLUTAMYL-TRNA(GLN) AMIDOTRANSFERASE SUBUNIT A, MITOCHONDRIAL"/>
    <property type="match status" value="1"/>
</dbReference>
<feature type="non-terminal residue" evidence="3">
    <location>
        <position position="1"/>
    </location>
</feature>
<comment type="caution">
    <text evidence="3">The sequence shown here is derived from an EMBL/GenBank/DDBJ whole genome shotgun (WGS) entry which is preliminary data.</text>
</comment>
<dbReference type="Gene3D" id="3.90.1300.10">
    <property type="entry name" value="Amidase signature (AS) domain"/>
    <property type="match status" value="1"/>
</dbReference>
<dbReference type="PANTHER" id="PTHR11895">
    <property type="entry name" value="TRANSAMIDASE"/>
    <property type="match status" value="1"/>
</dbReference>
<evidence type="ECO:0000259" key="2">
    <source>
        <dbReference type="Pfam" id="PF01425"/>
    </source>
</evidence>
<name>A0ABW3BGG5_9ACTN</name>
<gene>
    <name evidence="3" type="ORF">ACFQZU_13535</name>
</gene>